<comment type="caution">
    <text evidence="2">The sequence shown here is derived from an EMBL/GenBank/DDBJ whole genome shotgun (WGS) entry which is preliminary data.</text>
</comment>
<gene>
    <name evidence="2" type="ORF">ACH5RR_040483</name>
</gene>
<dbReference type="EMBL" id="JBJUIK010000017">
    <property type="protein sequence ID" value="KAL3497751.1"/>
    <property type="molecule type" value="Genomic_DNA"/>
</dbReference>
<dbReference type="Proteomes" id="UP001630127">
    <property type="component" value="Unassembled WGS sequence"/>
</dbReference>
<organism evidence="2 3">
    <name type="scientific">Cinchona calisaya</name>
    <dbReference type="NCBI Taxonomy" id="153742"/>
    <lineage>
        <taxon>Eukaryota</taxon>
        <taxon>Viridiplantae</taxon>
        <taxon>Streptophyta</taxon>
        <taxon>Embryophyta</taxon>
        <taxon>Tracheophyta</taxon>
        <taxon>Spermatophyta</taxon>
        <taxon>Magnoliopsida</taxon>
        <taxon>eudicotyledons</taxon>
        <taxon>Gunneridae</taxon>
        <taxon>Pentapetalae</taxon>
        <taxon>asterids</taxon>
        <taxon>lamiids</taxon>
        <taxon>Gentianales</taxon>
        <taxon>Rubiaceae</taxon>
        <taxon>Cinchonoideae</taxon>
        <taxon>Cinchoneae</taxon>
        <taxon>Cinchona</taxon>
    </lineage>
</organism>
<evidence type="ECO:0000256" key="1">
    <source>
        <dbReference type="SAM" id="MobiDB-lite"/>
    </source>
</evidence>
<name>A0ABD2XRW5_9GENT</name>
<reference evidence="2 3" key="1">
    <citation type="submission" date="2024-11" db="EMBL/GenBank/DDBJ databases">
        <title>A near-complete genome assembly of Cinchona calisaya.</title>
        <authorList>
            <person name="Lian D.C."/>
            <person name="Zhao X.W."/>
            <person name="Wei L."/>
        </authorList>
    </citation>
    <scope>NUCLEOTIDE SEQUENCE [LARGE SCALE GENOMIC DNA]</scope>
    <source>
        <tissue evidence="2">Nenye</tissue>
    </source>
</reference>
<feature type="region of interest" description="Disordered" evidence="1">
    <location>
        <begin position="67"/>
        <end position="86"/>
    </location>
</feature>
<protein>
    <submittedName>
        <fullName evidence="2">Uncharacterized protein</fullName>
    </submittedName>
</protein>
<evidence type="ECO:0000313" key="2">
    <source>
        <dbReference type="EMBL" id="KAL3497751.1"/>
    </source>
</evidence>
<dbReference type="AlphaFoldDB" id="A0ABD2XRW5"/>
<proteinExistence type="predicted"/>
<feature type="compositionally biased region" description="Polar residues" evidence="1">
    <location>
        <begin position="74"/>
        <end position="86"/>
    </location>
</feature>
<sequence length="108" mass="12121">MGFSVIKTWDTPMDVEIAASIAKHTIVSFVRHYMKDFKVNPIKDATLSKHIQQMKCSVHLTRSDEDMTLAVPTPSATTSDTSNTNIDMQLFTPTTKKVLEEIGQSLDY</sequence>
<evidence type="ECO:0000313" key="3">
    <source>
        <dbReference type="Proteomes" id="UP001630127"/>
    </source>
</evidence>
<accession>A0ABD2XRW5</accession>
<keyword evidence="3" id="KW-1185">Reference proteome</keyword>